<dbReference type="InterPro" id="IPR018052">
    <property type="entry name" value="Ald1_epimerase_CS"/>
</dbReference>
<evidence type="ECO:0000256" key="9">
    <source>
        <dbReference type="ARBA" id="ARBA00022490"/>
    </source>
</evidence>
<dbReference type="CDD" id="cd09019">
    <property type="entry name" value="galactose_mutarotase_like"/>
    <property type="match status" value="1"/>
</dbReference>
<evidence type="ECO:0000256" key="8">
    <source>
        <dbReference type="ARBA" id="ARBA00014165"/>
    </source>
</evidence>
<feature type="active site" description="Proton acceptor" evidence="15">
    <location>
        <position position="346"/>
    </location>
</feature>
<evidence type="ECO:0000256" key="3">
    <source>
        <dbReference type="ARBA" id="ARBA00004496"/>
    </source>
</evidence>
<feature type="active site" description="Proton donor" evidence="15">
    <location>
        <position position="213"/>
    </location>
</feature>
<feature type="binding site" evidence="16">
    <location>
        <position position="279"/>
    </location>
    <ligand>
        <name>beta-D-galactose</name>
        <dbReference type="ChEBI" id="CHEBI:27667"/>
    </ligand>
</feature>
<dbReference type="PANTHER" id="PTHR10091:SF0">
    <property type="entry name" value="GALACTOSE MUTAROTASE"/>
    <property type="match status" value="1"/>
</dbReference>
<evidence type="ECO:0000256" key="2">
    <source>
        <dbReference type="ARBA" id="ARBA00001913"/>
    </source>
</evidence>
<accession>A0A917J0F0</accession>
<evidence type="ECO:0000256" key="7">
    <source>
        <dbReference type="ARBA" id="ARBA00013185"/>
    </source>
</evidence>
<keyword evidence="12 14" id="KW-0413">Isomerase</keyword>
<dbReference type="EMBL" id="BMIB01000003">
    <property type="protein sequence ID" value="GGH69268.1"/>
    <property type="molecule type" value="Genomic_DNA"/>
</dbReference>
<dbReference type="PROSITE" id="PS51257">
    <property type="entry name" value="PROKAR_LIPOPROTEIN"/>
    <property type="match status" value="1"/>
</dbReference>
<dbReference type="EC" id="5.1.3.3" evidence="7 14"/>
<dbReference type="FunFam" id="2.70.98.10:FF:000003">
    <property type="entry name" value="Aldose 1-epimerase"/>
    <property type="match status" value="1"/>
</dbReference>
<dbReference type="InterPro" id="IPR047215">
    <property type="entry name" value="Galactose_mutarotase-like"/>
</dbReference>
<dbReference type="NCBIfam" id="NF008277">
    <property type="entry name" value="PRK11055.1"/>
    <property type="match status" value="1"/>
</dbReference>
<evidence type="ECO:0000256" key="12">
    <source>
        <dbReference type="ARBA" id="ARBA00023235"/>
    </source>
</evidence>
<dbReference type="Pfam" id="PF01263">
    <property type="entry name" value="Aldose_epim"/>
    <property type="match status" value="1"/>
</dbReference>
<dbReference type="InterPro" id="IPR008183">
    <property type="entry name" value="Aldose_1/G6P_1-epimerase"/>
</dbReference>
<dbReference type="PANTHER" id="PTHR10091">
    <property type="entry name" value="ALDOSE-1-EPIMERASE"/>
    <property type="match status" value="1"/>
</dbReference>
<evidence type="ECO:0000256" key="10">
    <source>
        <dbReference type="ARBA" id="ARBA00022553"/>
    </source>
</evidence>
<comment type="cofactor">
    <cofactor evidence="2">
        <name>Ca(2+)</name>
        <dbReference type="ChEBI" id="CHEBI:29108"/>
    </cofactor>
</comment>
<dbReference type="GO" id="GO:0030246">
    <property type="term" value="F:carbohydrate binding"/>
    <property type="evidence" value="ECO:0007669"/>
    <property type="project" value="InterPro"/>
</dbReference>
<feature type="binding site" evidence="17">
    <location>
        <begin position="114"/>
        <end position="115"/>
    </location>
    <ligand>
        <name>beta-D-galactose</name>
        <dbReference type="ChEBI" id="CHEBI:27667"/>
    </ligand>
</feature>
<evidence type="ECO:0000313" key="20">
    <source>
        <dbReference type="Proteomes" id="UP000627292"/>
    </source>
</evidence>
<comment type="similarity">
    <text evidence="5 14">Belongs to the aldose epimerase family.</text>
</comment>
<keyword evidence="9" id="KW-0963">Cytoplasm</keyword>
<feature type="chain" id="PRO_5037733783" description="Aldose 1-epimerase" evidence="18">
    <location>
        <begin position="20"/>
        <end position="383"/>
    </location>
</feature>
<dbReference type="GO" id="GO:0005737">
    <property type="term" value="C:cytoplasm"/>
    <property type="evidence" value="ECO:0007669"/>
    <property type="project" value="UniProtKB-SubCell"/>
</dbReference>
<gene>
    <name evidence="19" type="primary">galM</name>
    <name evidence="19" type="ORF">GCM10011379_26410</name>
</gene>
<dbReference type="SUPFAM" id="SSF74650">
    <property type="entry name" value="Galactose mutarotase-like"/>
    <property type="match status" value="1"/>
</dbReference>
<comment type="catalytic activity">
    <reaction evidence="1 14">
        <text>alpha-D-glucose = beta-D-glucose</text>
        <dbReference type="Rhea" id="RHEA:10264"/>
        <dbReference type="ChEBI" id="CHEBI:15903"/>
        <dbReference type="ChEBI" id="CHEBI:17925"/>
        <dbReference type="EC" id="5.1.3.3"/>
    </reaction>
</comment>
<comment type="subcellular location">
    <subcellularLocation>
        <location evidence="3">Cytoplasm</location>
    </subcellularLocation>
</comment>
<feature type="binding site" evidence="17">
    <location>
        <begin position="213"/>
        <end position="215"/>
    </location>
    <ligand>
        <name>beta-D-galactose</name>
        <dbReference type="ChEBI" id="CHEBI:27667"/>
    </ligand>
</feature>
<sequence>MKQMIRSAALLLVFAGVLAGCGGGEAGKNEQKTVQAGITKAPWGETDGKQVELYTLTNKKGVEVKISTYGGTVTSWVSPDKNGKNSSIVLGFDSLSGYLAKPPYFGAIIGRYGNRIANGAFKIGADSYKLATNDGKNHLHGGNKGFDKVVWNGTVVSDSTPALILTYVSKDGEEGYPGNLKVIVQYTLTDDNELKIDYSAETDKPTPVNLTNHSYFNLTGDVANTIENHGLQIDAAGYTPVDATLIPTGEIKPVAGTPFDFTAKKKIGLQLNDVPGGYDHNFVLNKKGDSTQLQLAAILSDSTSGRTLEVYTTEPGLQFYSGNFLDGTFKTSAGTPINKHTALCLETQHFPDSPNKIEFPSTILKPGQKYHTVTTYKLTLSGK</sequence>
<evidence type="ECO:0000256" key="16">
    <source>
        <dbReference type="PIRSR" id="PIRSR005096-2"/>
    </source>
</evidence>
<keyword evidence="11" id="KW-0106">Calcium</keyword>
<proteinExistence type="inferred from homology"/>
<evidence type="ECO:0000256" key="17">
    <source>
        <dbReference type="PIRSR" id="PIRSR005096-3"/>
    </source>
</evidence>
<comment type="subunit">
    <text evidence="6">Monomer.</text>
</comment>
<dbReference type="GO" id="GO:0033499">
    <property type="term" value="P:galactose catabolic process via UDP-galactose, Leloir pathway"/>
    <property type="evidence" value="ECO:0007669"/>
    <property type="project" value="TreeGrafter"/>
</dbReference>
<feature type="signal peptide" evidence="18">
    <location>
        <begin position="1"/>
        <end position="19"/>
    </location>
</feature>
<evidence type="ECO:0000256" key="4">
    <source>
        <dbReference type="ARBA" id="ARBA00005028"/>
    </source>
</evidence>
<evidence type="ECO:0000256" key="18">
    <source>
        <dbReference type="SAM" id="SignalP"/>
    </source>
</evidence>
<evidence type="ECO:0000313" key="19">
    <source>
        <dbReference type="EMBL" id="GGH69268.1"/>
    </source>
</evidence>
<protein>
    <recommendedName>
        <fullName evidence="8 14">Aldose 1-epimerase</fullName>
        <ecNumber evidence="7 14">5.1.3.3</ecNumber>
    </recommendedName>
</protein>
<keyword evidence="10" id="KW-0597">Phosphoprotein</keyword>
<name>A0A917J0F0_9BACT</name>
<dbReference type="GO" id="GO:0006006">
    <property type="term" value="P:glucose metabolic process"/>
    <property type="evidence" value="ECO:0007669"/>
    <property type="project" value="TreeGrafter"/>
</dbReference>
<keyword evidence="20" id="KW-1185">Reference proteome</keyword>
<keyword evidence="13 14" id="KW-0119">Carbohydrate metabolism</keyword>
<dbReference type="Gene3D" id="2.70.98.10">
    <property type="match status" value="1"/>
</dbReference>
<evidence type="ECO:0000256" key="13">
    <source>
        <dbReference type="ARBA" id="ARBA00023277"/>
    </source>
</evidence>
<dbReference type="InterPro" id="IPR015443">
    <property type="entry name" value="Aldose_1-epimerase"/>
</dbReference>
<comment type="caution">
    <text evidence="19">The sequence shown here is derived from an EMBL/GenBank/DDBJ whole genome shotgun (WGS) entry which is preliminary data.</text>
</comment>
<dbReference type="InterPro" id="IPR014718">
    <property type="entry name" value="GH-type_carb-bd"/>
</dbReference>
<dbReference type="PROSITE" id="PS00545">
    <property type="entry name" value="ALDOSE_1_EPIMERASE"/>
    <property type="match status" value="1"/>
</dbReference>
<dbReference type="RefSeq" id="WP_188952950.1">
    <property type="nucleotide sequence ID" value="NZ_BMIB01000003.1"/>
</dbReference>
<comment type="pathway">
    <text evidence="4 14">Carbohydrate metabolism; hexose metabolism.</text>
</comment>
<evidence type="ECO:0000256" key="11">
    <source>
        <dbReference type="ARBA" id="ARBA00022837"/>
    </source>
</evidence>
<evidence type="ECO:0000256" key="5">
    <source>
        <dbReference type="ARBA" id="ARBA00006206"/>
    </source>
</evidence>
<evidence type="ECO:0000256" key="14">
    <source>
        <dbReference type="PIRNR" id="PIRNR005096"/>
    </source>
</evidence>
<evidence type="ECO:0000256" key="6">
    <source>
        <dbReference type="ARBA" id="ARBA00011245"/>
    </source>
</evidence>
<reference evidence="19" key="2">
    <citation type="submission" date="2020-09" db="EMBL/GenBank/DDBJ databases">
        <authorList>
            <person name="Sun Q."/>
            <person name="Zhou Y."/>
        </authorList>
    </citation>
    <scope>NUCLEOTIDE SEQUENCE</scope>
    <source>
        <strain evidence="19">CGMCC 1.15290</strain>
    </source>
</reference>
<evidence type="ECO:0000256" key="15">
    <source>
        <dbReference type="PIRSR" id="PIRSR005096-1"/>
    </source>
</evidence>
<organism evidence="19 20">
    <name type="scientific">Filimonas zeae</name>
    <dbReference type="NCBI Taxonomy" id="1737353"/>
    <lineage>
        <taxon>Bacteria</taxon>
        <taxon>Pseudomonadati</taxon>
        <taxon>Bacteroidota</taxon>
        <taxon>Chitinophagia</taxon>
        <taxon>Chitinophagales</taxon>
        <taxon>Chitinophagaceae</taxon>
        <taxon>Filimonas</taxon>
    </lineage>
</organism>
<evidence type="ECO:0000256" key="1">
    <source>
        <dbReference type="ARBA" id="ARBA00001614"/>
    </source>
</evidence>
<dbReference type="GO" id="GO:0004034">
    <property type="term" value="F:aldose 1-epimerase activity"/>
    <property type="evidence" value="ECO:0007669"/>
    <property type="project" value="UniProtKB-EC"/>
</dbReference>
<dbReference type="PIRSF" id="PIRSF005096">
    <property type="entry name" value="GALM"/>
    <property type="match status" value="1"/>
</dbReference>
<keyword evidence="18" id="KW-0732">Signal</keyword>
<dbReference type="AlphaFoldDB" id="A0A917J0F0"/>
<dbReference type="Proteomes" id="UP000627292">
    <property type="component" value="Unassembled WGS sequence"/>
</dbReference>
<reference evidence="19" key="1">
    <citation type="journal article" date="2014" name="Int. J. Syst. Evol. Microbiol.">
        <title>Complete genome sequence of Corynebacterium casei LMG S-19264T (=DSM 44701T), isolated from a smear-ripened cheese.</title>
        <authorList>
            <consortium name="US DOE Joint Genome Institute (JGI-PGF)"/>
            <person name="Walter F."/>
            <person name="Albersmeier A."/>
            <person name="Kalinowski J."/>
            <person name="Ruckert C."/>
        </authorList>
    </citation>
    <scope>NUCLEOTIDE SEQUENCE</scope>
    <source>
        <strain evidence="19">CGMCC 1.15290</strain>
    </source>
</reference>
<dbReference type="InterPro" id="IPR011013">
    <property type="entry name" value="Gal_mutarotase_sf_dom"/>
</dbReference>